<sequence length="500" mass="52323">MRIAIGGFQHETNTFSPTPTRWQDFLAADTWPGLLQGPALLEELTPAGGAQPRNIPIAGFIGAARDGAHTLVPVSWCAAGPSGRVSEDAFERIVALLLEGIVQAQADAVYLDLHGAMAAEHIDDADGEILRRVRLAIGDDIPLVASLDLHANVSALMVDSADLLLVYRTYPHVDMAATGARAYAWLVRRLQGMPRPQAAWRRIPFLIPICWQYTGAEPARSLRQLQEALDSDTLATGLAMGFPAADADKCGPAVWAYAASADDARAAADQLAAAVEAAESGFAGEILDARDAVARAQDLLRSQGATGPVIIADGQDNPGAGGSADTTGLLRALVAADARNAVIGLLVDAQAAAQAHAAGAGAELHLALGGKSGLAGDAPFEARFRVMRLHHGDVDATGSVFKGYRLTLGPSALLQIGGVQVIVVSQPIQLIDLALLRFVGLEPETLDIIAVKSVVHFRADFEPLARAVLLCASPGAFALDPSALPWTKLPGDIRRKPASP</sequence>
<comment type="similarity">
    <text evidence="1">Belongs to the peptidase M81 family.</text>
</comment>
<keyword evidence="1" id="KW-0479">Metal-binding</keyword>
<dbReference type="RefSeq" id="WP_402701291.1">
    <property type="nucleotide sequence ID" value="NZ_JBIUZV010000007.1"/>
</dbReference>
<keyword evidence="5" id="KW-1185">Reference proteome</keyword>
<dbReference type="EMBL" id="JBIUZV010000007">
    <property type="protein sequence ID" value="MFJ3046938.1"/>
    <property type="molecule type" value="Genomic_DNA"/>
</dbReference>
<proteinExistence type="inferred from homology"/>
<gene>
    <name evidence="4" type="ORF">ACIPEN_13995</name>
</gene>
<name>A0ABW8F100_9BURK</name>
<evidence type="ECO:0000256" key="1">
    <source>
        <dbReference type="PIRNR" id="PIRNR012702"/>
    </source>
</evidence>
<organism evidence="4 5">
    <name type="scientific">Herbaspirillum chlorophenolicum</name>
    <dbReference type="NCBI Taxonomy" id="211589"/>
    <lineage>
        <taxon>Bacteria</taxon>
        <taxon>Pseudomonadati</taxon>
        <taxon>Pseudomonadota</taxon>
        <taxon>Betaproteobacteria</taxon>
        <taxon>Burkholderiales</taxon>
        <taxon>Oxalobacteraceae</taxon>
        <taxon>Herbaspirillum</taxon>
    </lineage>
</organism>
<dbReference type="Proteomes" id="UP001617427">
    <property type="component" value="Unassembled WGS sequence"/>
</dbReference>
<dbReference type="InterPro" id="IPR010799">
    <property type="entry name" value="MlrC_C"/>
</dbReference>
<dbReference type="Pfam" id="PF07171">
    <property type="entry name" value="MlrC_C"/>
    <property type="match status" value="1"/>
</dbReference>
<evidence type="ECO:0000313" key="5">
    <source>
        <dbReference type="Proteomes" id="UP001617427"/>
    </source>
</evidence>
<reference evidence="4 5" key="1">
    <citation type="submission" date="2024-10" db="EMBL/GenBank/DDBJ databases">
        <title>The Natural Products Discovery Center: Release of the First 8490 Sequenced Strains for Exploring Actinobacteria Biosynthetic Diversity.</title>
        <authorList>
            <person name="Kalkreuter E."/>
            <person name="Kautsar S.A."/>
            <person name="Yang D."/>
            <person name="Bader C.D."/>
            <person name="Teijaro C.N."/>
            <person name="Fluegel L."/>
            <person name="Davis C.M."/>
            <person name="Simpson J.R."/>
            <person name="Lauterbach L."/>
            <person name="Steele A.D."/>
            <person name="Gui C."/>
            <person name="Meng S."/>
            <person name="Li G."/>
            <person name="Viehrig K."/>
            <person name="Ye F."/>
            <person name="Su P."/>
            <person name="Kiefer A.F."/>
            <person name="Nichols A."/>
            <person name="Cepeda A.J."/>
            <person name="Yan W."/>
            <person name="Fan B."/>
            <person name="Jiang Y."/>
            <person name="Adhikari A."/>
            <person name="Zheng C.-J."/>
            <person name="Schuster L."/>
            <person name="Cowan T.M."/>
            <person name="Smanski M.J."/>
            <person name="Chevrette M.G."/>
            <person name="De Carvalho L.P.S."/>
            <person name="Shen B."/>
        </authorList>
    </citation>
    <scope>NUCLEOTIDE SEQUENCE [LARGE SCALE GENOMIC DNA]</scope>
    <source>
        <strain evidence="4 5">NPDC087045</strain>
    </source>
</reference>
<dbReference type="PIRSF" id="PIRSF012702">
    <property type="entry name" value="UCP012702"/>
    <property type="match status" value="1"/>
</dbReference>
<comment type="cofactor">
    <cofactor evidence="1">
        <name>Zn(2+)</name>
        <dbReference type="ChEBI" id="CHEBI:29105"/>
    </cofactor>
    <text evidence="1">Binds 1 zinc ion per subunit.</text>
</comment>
<dbReference type="Pfam" id="PF07364">
    <property type="entry name" value="DUF1485"/>
    <property type="match status" value="1"/>
</dbReference>
<feature type="domain" description="Microcystin LR degradation protein MlrC C-terminal" evidence="2">
    <location>
        <begin position="311"/>
        <end position="488"/>
    </location>
</feature>
<comment type="caution">
    <text evidence="4">The sequence shown here is derived from an EMBL/GenBank/DDBJ whole genome shotgun (WGS) entry which is preliminary data.</text>
</comment>
<feature type="domain" description="Microcystin LR degradation protein MlrC N-terminal" evidence="3">
    <location>
        <begin position="2"/>
        <end position="296"/>
    </location>
</feature>
<keyword evidence="1" id="KW-0482">Metalloprotease</keyword>
<protein>
    <recommendedName>
        <fullName evidence="1">Microcystinase C</fullName>
        <shortName evidence="1">MlrC</shortName>
    </recommendedName>
</protein>
<evidence type="ECO:0000313" key="4">
    <source>
        <dbReference type="EMBL" id="MFJ3046938.1"/>
    </source>
</evidence>
<keyword evidence="1" id="KW-0645">Protease</keyword>
<comment type="function">
    <text evidence="1">Involved in peptidolytic degradation of cyclic heptapeptide hepatotoxin microcystin (MC).</text>
</comment>
<dbReference type="InterPro" id="IPR015995">
    <property type="entry name" value="MlrC_N"/>
</dbReference>
<evidence type="ECO:0000259" key="3">
    <source>
        <dbReference type="Pfam" id="PF07364"/>
    </source>
</evidence>
<keyword evidence="1" id="KW-0378">Hydrolase</keyword>
<dbReference type="InterPro" id="IPR009197">
    <property type="entry name" value="MlrC"/>
</dbReference>
<evidence type="ECO:0000259" key="2">
    <source>
        <dbReference type="Pfam" id="PF07171"/>
    </source>
</evidence>
<accession>A0ABW8F100</accession>